<dbReference type="EMBL" id="CP002826">
    <property type="protein sequence ID" value="AEI07766.1"/>
    <property type="molecule type" value="Genomic_DNA"/>
</dbReference>
<feature type="chain" id="PRO_5003368264" description="Cytochrome c domain-containing protein" evidence="1">
    <location>
        <begin position="21"/>
        <end position="169"/>
    </location>
</feature>
<accession>F8BZH7</accession>
<keyword evidence="1" id="KW-0732">Signal</keyword>
<name>F8BZH7_AFIC5</name>
<evidence type="ECO:0000313" key="3">
    <source>
        <dbReference type="Proteomes" id="UP000007730"/>
    </source>
</evidence>
<evidence type="ECO:0008006" key="4">
    <source>
        <dbReference type="Google" id="ProtNLM"/>
    </source>
</evidence>
<gene>
    <name evidence="2" type="ordered locus">OCA5_c30820</name>
</gene>
<feature type="signal peptide" evidence="1">
    <location>
        <begin position="1"/>
        <end position="20"/>
    </location>
</feature>
<reference evidence="2 3" key="1">
    <citation type="journal article" date="2011" name="J. Bacteriol.">
        <title>Complete genome sequences of the chemolithoautotrophic Oligotropha carboxidovorans strains OM4 and OM5.</title>
        <authorList>
            <person name="Volland S."/>
            <person name="Rachinger M."/>
            <person name="Strittmatter A."/>
            <person name="Daniel R."/>
            <person name="Gottschalk G."/>
            <person name="Meyer O."/>
        </authorList>
    </citation>
    <scope>NUCLEOTIDE SEQUENCE [LARGE SCALE GENOMIC DNA]</scope>
    <source>
        <strain evidence="3">ATCC 49405 / DSM 1227 / KCTC 32145 / OM5</strain>
    </source>
</reference>
<dbReference type="HOGENOM" id="CLU_1608798_0_0_5"/>
<organism evidence="2 3">
    <name type="scientific">Afipia carboxidovorans (strain ATCC 49405 / DSM 1227 / KCTC 32145 / OM5)</name>
    <name type="common">Oligotropha carboxidovorans</name>
    <dbReference type="NCBI Taxonomy" id="504832"/>
    <lineage>
        <taxon>Bacteria</taxon>
        <taxon>Pseudomonadati</taxon>
        <taxon>Pseudomonadota</taxon>
        <taxon>Alphaproteobacteria</taxon>
        <taxon>Hyphomicrobiales</taxon>
        <taxon>Nitrobacteraceae</taxon>
        <taxon>Afipia</taxon>
    </lineage>
</organism>
<keyword evidence="3" id="KW-1185">Reference proteome</keyword>
<dbReference type="OrthoDB" id="7303372at2"/>
<protein>
    <recommendedName>
        <fullName evidence="4">Cytochrome c domain-containing protein</fullName>
    </recommendedName>
</protein>
<evidence type="ECO:0000256" key="1">
    <source>
        <dbReference type="SAM" id="SignalP"/>
    </source>
</evidence>
<proteinExistence type="predicted"/>
<dbReference type="AlphaFoldDB" id="F8BZH7"/>
<dbReference type="RefSeq" id="WP_013913363.1">
    <property type="nucleotide sequence ID" value="NC_011386.1"/>
</dbReference>
<dbReference type="Proteomes" id="UP000007730">
    <property type="component" value="Chromosome"/>
</dbReference>
<sequence>MWGRTLVVLLGLLIADAVQCAELDPHAIYETRCRGCHFEHGADLARLKLKIEKDTLIVSRTGQPLTRLLRNHHGVKLEAGEPGALEDLFTRGLTWAGVFQHRCAKCHGRAVEFARHNLEMRAGSIVSKRNGMDVTGLLASHGEATPEEVRTLVEMLQYQLRTAQPAVTK</sequence>
<evidence type="ECO:0000313" key="2">
    <source>
        <dbReference type="EMBL" id="AEI07766.1"/>
    </source>
</evidence>
<dbReference type="KEGG" id="ocg:OCA5_c30820"/>